<comment type="caution">
    <text evidence="8">The sequence shown here is derived from an EMBL/GenBank/DDBJ whole genome shotgun (WGS) entry which is preliminary data.</text>
</comment>
<keyword evidence="4" id="KW-0067">ATP-binding</keyword>
<dbReference type="GO" id="GO:0005829">
    <property type="term" value="C:cytosol"/>
    <property type="evidence" value="ECO:0007669"/>
    <property type="project" value="TreeGrafter"/>
</dbReference>
<dbReference type="InterPro" id="IPR001650">
    <property type="entry name" value="Helicase_C-like"/>
</dbReference>
<feature type="domain" description="Helicase ATP-binding" evidence="6">
    <location>
        <begin position="42"/>
        <end position="231"/>
    </location>
</feature>
<dbReference type="PROSITE" id="PS51194">
    <property type="entry name" value="HELICASE_CTER"/>
    <property type="match status" value="1"/>
</dbReference>
<feature type="domain" description="Helicase C-terminal" evidence="7">
    <location>
        <begin position="251"/>
        <end position="406"/>
    </location>
</feature>
<dbReference type="AlphaFoldDB" id="A0A2R6BKR0"/>
<evidence type="ECO:0000256" key="2">
    <source>
        <dbReference type="ARBA" id="ARBA00022801"/>
    </source>
</evidence>
<reference evidence="8 9" key="1">
    <citation type="submission" date="2017-04" db="EMBL/GenBank/DDBJ databases">
        <title>Novel microbial lineages endemic to geothermal iron-oxide mats fill important gaps in the evolutionary history of Archaea.</title>
        <authorList>
            <person name="Jay Z.J."/>
            <person name="Beam J.P."/>
            <person name="Dlakic M."/>
            <person name="Rusch D.B."/>
            <person name="Kozubal M.A."/>
            <person name="Inskeep W.P."/>
        </authorList>
    </citation>
    <scope>NUCLEOTIDE SEQUENCE [LARGE SCALE GENOMIC DNA]</scope>
    <source>
        <strain evidence="8">ECH_B_SAG-F08</strain>
    </source>
</reference>
<dbReference type="InterPro" id="IPR014001">
    <property type="entry name" value="Helicase_ATP-bd"/>
</dbReference>
<dbReference type="InterPro" id="IPR050079">
    <property type="entry name" value="DEAD_box_RNA_helicase"/>
</dbReference>
<dbReference type="Proteomes" id="UP000240381">
    <property type="component" value="Unassembled WGS sequence"/>
</dbReference>
<dbReference type="PANTHER" id="PTHR47959:SF16">
    <property type="entry name" value="CRISPR-ASSOCIATED NUCLEASE_HELICASE CAS3-RELATED"/>
    <property type="match status" value="1"/>
</dbReference>
<evidence type="ECO:0000313" key="9">
    <source>
        <dbReference type="Proteomes" id="UP000240381"/>
    </source>
</evidence>
<dbReference type="PROSITE" id="PS51192">
    <property type="entry name" value="HELICASE_ATP_BIND_1"/>
    <property type="match status" value="1"/>
</dbReference>
<evidence type="ECO:0000256" key="4">
    <source>
        <dbReference type="ARBA" id="ARBA00022840"/>
    </source>
</evidence>
<accession>A0A2R6BKR0</accession>
<evidence type="ECO:0000256" key="5">
    <source>
        <dbReference type="ARBA" id="ARBA00023118"/>
    </source>
</evidence>
<dbReference type="PANTHER" id="PTHR47959">
    <property type="entry name" value="ATP-DEPENDENT RNA HELICASE RHLE-RELATED"/>
    <property type="match status" value="1"/>
</dbReference>
<dbReference type="SMART" id="SM00487">
    <property type="entry name" value="DEXDc"/>
    <property type="match status" value="1"/>
</dbReference>
<dbReference type="GO" id="GO:0140097">
    <property type="term" value="F:catalytic activity, acting on DNA"/>
    <property type="evidence" value="ECO:0007669"/>
    <property type="project" value="UniProtKB-ARBA"/>
</dbReference>
<dbReference type="Pfam" id="PF00270">
    <property type="entry name" value="DEAD"/>
    <property type="match status" value="1"/>
</dbReference>
<name>A0A2R6BKR0_9ARCH</name>
<evidence type="ECO:0000313" key="8">
    <source>
        <dbReference type="EMBL" id="PSN99205.1"/>
    </source>
</evidence>
<dbReference type="GO" id="GO:0051607">
    <property type="term" value="P:defense response to virus"/>
    <property type="evidence" value="ECO:0007669"/>
    <property type="project" value="UniProtKB-KW"/>
</dbReference>
<keyword evidence="2" id="KW-0378">Hydrolase</keyword>
<sequence length="567" mass="65198">MELNDLIREMIKAWSEYKKRDIKIDEKKLIIQTQIAERIWKEVNGKKGKLIIVQAPTGFGKTEIIVSTFLYQWIKQKWFAGRMFLVEPVHALLRQIYKRTKIYQEKIVPDLGVGEDHGEVVYKTFLYTTPITLTTVDALVYGYLAQRVNTWVRKDVRTGRYSLPVGILMNSFLVFDEAHLIQDEVFLAPRVLAKIICSLVDAGAIVLFSTATLPSEILNYFSCEEKPVLIKQSEERTQPKIDIDNFKNGNSLTPEKIECNGRTLVVVNTVKKAREIYSYLKGKYDHVFILHSLMTNEDRTNTINKIDDLDKNKKEFLLVGTQATEVGLDYSFDTLYTETAPIDSLIQRIGRIGRQGNASIAKLYYTEKSAPYEDIVILHTSNVIGELVSTELGDIDQITKIIDKVYGKVVIERLSEKGKKFYLKTIEYLENLHLFAYPPDETVFLRPSFYVTLYVVDESSLKKENENYFIDKKDLEKKSLKYSISLADDSNKIRLQKLLFGVCNYYVPKPSEDTLRLDERKFDGGFAFTKDSVIIIVGTDYYDEAGLIVEKIDEIDLSKVKKGKRVT</sequence>
<dbReference type="InterPro" id="IPR027417">
    <property type="entry name" value="P-loop_NTPase"/>
</dbReference>
<gene>
    <name evidence="8" type="ORF">B9Q11_01150</name>
</gene>
<protein>
    <submittedName>
        <fullName evidence="8">CRISPR-associated helicase Cas3</fullName>
    </submittedName>
</protein>
<evidence type="ECO:0000256" key="1">
    <source>
        <dbReference type="ARBA" id="ARBA00022741"/>
    </source>
</evidence>
<dbReference type="GO" id="GO:0003724">
    <property type="term" value="F:RNA helicase activity"/>
    <property type="evidence" value="ECO:0007669"/>
    <property type="project" value="TreeGrafter"/>
</dbReference>
<dbReference type="NCBIfam" id="TIGR01587">
    <property type="entry name" value="cas3_core"/>
    <property type="match status" value="1"/>
</dbReference>
<dbReference type="InterPro" id="IPR054712">
    <property type="entry name" value="Cas3-like_dom"/>
</dbReference>
<dbReference type="EMBL" id="NEXM01000018">
    <property type="protein sequence ID" value="PSN99205.1"/>
    <property type="molecule type" value="Genomic_DNA"/>
</dbReference>
<dbReference type="Pfam" id="PF22590">
    <property type="entry name" value="Cas3-like_C_2"/>
    <property type="match status" value="1"/>
</dbReference>
<evidence type="ECO:0000259" key="6">
    <source>
        <dbReference type="PROSITE" id="PS51192"/>
    </source>
</evidence>
<dbReference type="Gene3D" id="3.40.50.300">
    <property type="entry name" value="P-loop containing nucleotide triphosphate hydrolases"/>
    <property type="match status" value="2"/>
</dbReference>
<dbReference type="InterPro" id="IPR011545">
    <property type="entry name" value="DEAD/DEAH_box_helicase_dom"/>
</dbReference>
<dbReference type="GO" id="GO:0016787">
    <property type="term" value="F:hydrolase activity"/>
    <property type="evidence" value="ECO:0007669"/>
    <property type="project" value="UniProtKB-KW"/>
</dbReference>
<keyword evidence="5" id="KW-0051">Antiviral defense</keyword>
<evidence type="ECO:0000256" key="3">
    <source>
        <dbReference type="ARBA" id="ARBA00022806"/>
    </source>
</evidence>
<keyword evidence="1" id="KW-0547">Nucleotide-binding</keyword>
<dbReference type="GO" id="GO:0003676">
    <property type="term" value="F:nucleic acid binding"/>
    <property type="evidence" value="ECO:0007669"/>
    <property type="project" value="InterPro"/>
</dbReference>
<evidence type="ECO:0000259" key="7">
    <source>
        <dbReference type="PROSITE" id="PS51194"/>
    </source>
</evidence>
<proteinExistence type="predicted"/>
<dbReference type="GO" id="GO:0005524">
    <property type="term" value="F:ATP binding"/>
    <property type="evidence" value="ECO:0007669"/>
    <property type="project" value="UniProtKB-KW"/>
</dbReference>
<keyword evidence="3" id="KW-0347">Helicase</keyword>
<organism evidence="8 9">
    <name type="scientific">Candidatus Marsarchaeota G2 archaeon ECH_B_SAG-F08</name>
    <dbReference type="NCBI Taxonomy" id="1978165"/>
    <lineage>
        <taxon>Archaea</taxon>
        <taxon>Candidatus Marsarchaeota</taxon>
        <taxon>Candidatus Marsarchaeota group 2</taxon>
    </lineage>
</organism>
<dbReference type="InterPro" id="IPR006474">
    <property type="entry name" value="Helicase_Cas3_CRISPR-ass_core"/>
</dbReference>
<dbReference type="SMART" id="SM00490">
    <property type="entry name" value="HELICc"/>
    <property type="match status" value="1"/>
</dbReference>
<dbReference type="SUPFAM" id="SSF52540">
    <property type="entry name" value="P-loop containing nucleoside triphosphate hydrolases"/>
    <property type="match status" value="1"/>
</dbReference>